<sequence>MNELDPQAERMRIIRGRNRVFGVLLVGFAVLIFAISIAKMA</sequence>
<protein>
    <recommendedName>
        <fullName evidence="4">Cytochrome C oxidase assembly protein</fullName>
    </recommendedName>
</protein>
<evidence type="ECO:0000313" key="3">
    <source>
        <dbReference type="Proteomes" id="UP001361239"/>
    </source>
</evidence>
<accession>A0ABU8RZU5</accession>
<feature type="transmembrane region" description="Helical" evidence="1">
    <location>
        <begin position="20"/>
        <end position="38"/>
    </location>
</feature>
<dbReference type="Proteomes" id="UP001361239">
    <property type="component" value="Unassembled WGS sequence"/>
</dbReference>
<gene>
    <name evidence="2" type="ORF">WG901_18325</name>
</gene>
<evidence type="ECO:0008006" key="4">
    <source>
        <dbReference type="Google" id="ProtNLM"/>
    </source>
</evidence>
<proteinExistence type="predicted"/>
<reference evidence="2 3" key="1">
    <citation type="submission" date="2024-03" db="EMBL/GenBank/DDBJ databases">
        <authorList>
            <person name="Jo J.-H."/>
        </authorList>
    </citation>
    <scope>NUCLEOTIDE SEQUENCE [LARGE SCALE GENOMIC DNA]</scope>
    <source>
        <strain evidence="2 3">PS1R-30</strain>
    </source>
</reference>
<dbReference type="EMBL" id="JBBHJZ010000004">
    <property type="protein sequence ID" value="MEJ5978615.1"/>
    <property type="molecule type" value="Genomic_DNA"/>
</dbReference>
<comment type="caution">
    <text evidence="2">The sequence shown here is derived from an EMBL/GenBank/DDBJ whole genome shotgun (WGS) entry which is preliminary data.</text>
</comment>
<keyword evidence="3" id="KW-1185">Reference proteome</keyword>
<dbReference type="RefSeq" id="WP_339588554.1">
    <property type="nucleotide sequence ID" value="NZ_JBBHJZ010000004.1"/>
</dbReference>
<name>A0ABU8RZU5_9SPHN</name>
<evidence type="ECO:0000313" key="2">
    <source>
        <dbReference type="EMBL" id="MEJ5978615.1"/>
    </source>
</evidence>
<organism evidence="2 3">
    <name type="scientific">Novosphingobium anseongense</name>
    <dbReference type="NCBI Taxonomy" id="3133436"/>
    <lineage>
        <taxon>Bacteria</taxon>
        <taxon>Pseudomonadati</taxon>
        <taxon>Pseudomonadota</taxon>
        <taxon>Alphaproteobacteria</taxon>
        <taxon>Sphingomonadales</taxon>
        <taxon>Sphingomonadaceae</taxon>
        <taxon>Novosphingobium</taxon>
    </lineage>
</organism>
<evidence type="ECO:0000256" key="1">
    <source>
        <dbReference type="SAM" id="Phobius"/>
    </source>
</evidence>
<keyword evidence="1" id="KW-0472">Membrane</keyword>
<keyword evidence="1" id="KW-0812">Transmembrane</keyword>
<keyword evidence="1" id="KW-1133">Transmembrane helix</keyword>